<evidence type="ECO:0000313" key="2">
    <source>
        <dbReference type="Proteomes" id="UP001396334"/>
    </source>
</evidence>
<proteinExistence type="predicted"/>
<reference evidence="1 2" key="1">
    <citation type="journal article" date="2024" name="G3 (Bethesda)">
        <title>Genome assembly of Hibiscus sabdariffa L. provides insights into metabolisms of medicinal natural products.</title>
        <authorList>
            <person name="Kim T."/>
        </authorList>
    </citation>
    <scope>NUCLEOTIDE SEQUENCE [LARGE SCALE GENOMIC DNA]</scope>
    <source>
        <strain evidence="1">TK-2024</strain>
        <tissue evidence="1">Old leaves</tissue>
    </source>
</reference>
<keyword evidence="2" id="KW-1185">Reference proteome</keyword>
<evidence type="ECO:0008006" key="3">
    <source>
        <dbReference type="Google" id="ProtNLM"/>
    </source>
</evidence>
<name>A0ABR2NUG6_9ROSI</name>
<evidence type="ECO:0000313" key="1">
    <source>
        <dbReference type="EMBL" id="KAK8979829.1"/>
    </source>
</evidence>
<gene>
    <name evidence="1" type="ORF">V6N11_066032</name>
</gene>
<protein>
    <recommendedName>
        <fullName evidence="3">RNase H type-1 domain-containing protein</fullName>
    </recommendedName>
</protein>
<comment type="caution">
    <text evidence="1">The sequence shown here is derived from an EMBL/GenBank/DDBJ whole genome shotgun (WGS) entry which is preliminary data.</text>
</comment>
<organism evidence="1 2">
    <name type="scientific">Hibiscus sabdariffa</name>
    <name type="common">roselle</name>
    <dbReference type="NCBI Taxonomy" id="183260"/>
    <lineage>
        <taxon>Eukaryota</taxon>
        <taxon>Viridiplantae</taxon>
        <taxon>Streptophyta</taxon>
        <taxon>Embryophyta</taxon>
        <taxon>Tracheophyta</taxon>
        <taxon>Spermatophyta</taxon>
        <taxon>Magnoliopsida</taxon>
        <taxon>eudicotyledons</taxon>
        <taxon>Gunneridae</taxon>
        <taxon>Pentapetalae</taxon>
        <taxon>rosids</taxon>
        <taxon>malvids</taxon>
        <taxon>Malvales</taxon>
        <taxon>Malvaceae</taxon>
        <taxon>Malvoideae</taxon>
        <taxon>Hibiscus</taxon>
    </lineage>
</organism>
<sequence length="108" mass="12059">MRDNYRCTIVRDTQGKTITQHKHRFGITQWRKSPPGTVKINFDGSYSATERTAAIGILARDGTRLPLAGSANFISPATDASTVEAHACYHCYSFNIIFAIKNTFYVLN</sequence>
<dbReference type="EMBL" id="JBBPBN010000099">
    <property type="protein sequence ID" value="KAK8979829.1"/>
    <property type="molecule type" value="Genomic_DNA"/>
</dbReference>
<accession>A0ABR2NUG6</accession>
<dbReference type="Proteomes" id="UP001396334">
    <property type="component" value="Unassembled WGS sequence"/>
</dbReference>